<proteinExistence type="predicted"/>
<dbReference type="EMBL" id="CADEPM010000011">
    <property type="protein sequence ID" value="CAB3410887.1"/>
    <property type="molecule type" value="Genomic_DNA"/>
</dbReference>
<evidence type="ECO:0000313" key="3">
    <source>
        <dbReference type="Proteomes" id="UP000494206"/>
    </source>
</evidence>
<feature type="compositionally biased region" description="Polar residues" evidence="1">
    <location>
        <begin position="281"/>
        <end position="296"/>
    </location>
</feature>
<protein>
    <submittedName>
        <fullName evidence="2">Uncharacterized protein</fullName>
    </submittedName>
</protein>
<dbReference type="AlphaFoldDB" id="A0A8S1FCB5"/>
<sequence length="384" mass="42622">MSAFNFSDLSQTHTGNHRVLSHRQISHRQLHRFAPRQRPFAIRRRVQLPPQPPRVVRITRLPPLSPAAPQAPRRVMKFRNHPNSRKNDDGLHIRRKNLLVLSETQIAINRLTRLSMIGQEHAIRKVDDIESAILKAVEEFSTTTQVSTVRARAHRIRTSKRRPTSFSTKVGTIEEAVLKAVLENHATESSRNELSTTEIPTTTATEATSSLFPAFATRRSARRRFLSRLSTTLPILTTPELLTTSTEAPTTSTEIPTTLTTTDSTTTTEATTKFLEGSEKPLNNSSSETGATNSPDINELTFATNIESDQQLRQIEDNIIAALSSSTPIPPSPIGPPAPPPPFIDQTGPPGSMPPSDDIVNELNDANDFLQVAHRLNLIKRLIH</sequence>
<dbReference type="OrthoDB" id="5877987at2759"/>
<feature type="region of interest" description="Disordered" evidence="1">
    <location>
        <begin position="244"/>
        <end position="296"/>
    </location>
</feature>
<gene>
    <name evidence="2" type="ORF">CBOVIS_LOCUS12341</name>
</gene>
<keyword evidence="3" id="KW-1185">Reference proteome</keyword>
<comment type="caution">
    <text evidence="2">The sequence shown here is derived from an EMBL/GenBank/DDBJ whole genome shotgun (WGS) entry which is preliminary data.</text>
</comment>
<feature type="region of interest" description="Disordered" evidence="1">
    <location>
        <begin position="325"/>
        <end position="355"/>
    </location>
</feature>
<name>A0A8S1FCB5_9PELO</name>
<evidence type="ECO:0000313" key="2">
    <source>
        <dbReference type="EMBL" id="CAB3410887.1"/>
    </source>
</evidence>
<feature type="compositionally biased region" description="Low complexity" evidence="1">
    <location>
        <begin position="244"/>
        <end position="272"/>
    </location>
</feature>
<dbReference type="Proteomes" id="UP000494206">
    <property type="component" value="Unassembled WGS sequence"/>
</dbReference>
<organism evidence="2 3">
    <name type="scientific">Caenorhabditis bovis</name>
    <dbReference type="NCBI Taxonomy" id="2654633"/>
    <lineage>
        <taxon>Eukaryota</taxon>
        <taxon>Metazoa</taxon>
        <taxon>Ecdysozoa</taxon>
        <taxon>Nematoda</taxon>
        <taxon>Chromadorea</taxon>
        <taxon>Rhabditida</taxon>
        <taxon>Rhabditina</taxon>
        <taxon>Rhabditomorpha</taxon>
        <taxon>Rhabditoidea</taxon>
        <taxon>Rhabditidae</taxon>
        <taxon>Peloderinae</taxon>
        <taxon>Caenorhabditis</taxon>
    </lineage>
</organism>
<feature type="compositionally biased region" description="Pro residues" evidence="1">
    <location>
        <begin position="328"/>
        <end position="343"/>
    </location>
</feature>
<evidence type="ECO:0000256" key="1">
    <source>
        <dbReference type="SAM" id="MobiDB-lite"/>
    </source>
</evidence>
<accession>A0A8S1FCB5</accession>
<reference evidence="2 3" key="1">
    <citation type="submission" date="2020-04" db="EMBL/GenBank/DDBJ databases">
        <authorList>
            <person name="Laetsch R D."/>
            <person name="Stevens L."/>
            <person name="Kumar S."/>
            <person name="Blaxter L. M."/>
        </authorList>
    </citation>
    <scope>NUCLEOTIDE SEQUENCE [LARGE SCALE GENOMIC DNA]</scope>
</reference>